<dbReference type="InParanoid" id="A0A6P4A0P6"/>
<dbReference type="PANTHER" id="PTHR31642:SF324">
    <property type="entry name" value="SPERMIDINE HYDROXYCINNAMOYL TRANSFERASE"/>
    <property type="match status" value="1"/>
</dbReference>
<keyword evidence="3" id="KW-0808">Transferase</keyword>
<name>A0A6P4A0P6_ZIZJJ</name>
<sequence>MWTVRFKGCCLVTPASPTWLGSLALSEWDQIGTITHVPTIYFYRPSPNWSSSTSDSIANTLKESLSRALVPFHPLAGRLRWIGAGRLELDCNAIGVQFIEAQTESKLDDFGDFTPSPKYDNFIPMVDYSLPIHELPLLLVQLTRFSCGGICLSLNISHAVVDGQSALHFISEWARLARGYPLETVPFLDRKVLRAGEPPVALPRLGHSEFDHPPLLIGQLDTVEERKKPTTVSILKIPKYVVEKLKEMANDGLDSRHRAYTRYETLTGYVWRCACKARKHKNEQPTALGVCIDSRRRMQPPLPEGYFGNATLDVIAMSTAGELVSKPLRFAASKIREAIEKVTDEYVWSAIDYLKNQPDLTRFQDLHALGSDQGPFYGNPNLGVVSWLTLPMYGLDFGWGKEIYMGPGTHDFDGDSLILKDPNEEGGLLLALCFQVEHMEAFKAHFYKDIIY</sequence>
<dbReference type="SMR" id="A0A6P4A0P6"/>
<dbReference type="Pfam" id="PF02458">
    <property type="entry name" value="Transferase"/>
    <property type="match status" value="1"/>
</dbReference>
<dbReference type="Gene3D" id="3.30.559.10">
    <property type="entry name" value="Chloramphenicol acetyltransferase-like domain"/>
    <property type="match status" value="2"/>
</dbReference>
<dbReference type="PANTHER" id="PTHR31642">
    <property type="entry name" value="TRICHOTHECENE 3-O-ACETYLTRANSFERASE"/>
    <property type="match status" value="1"/>
</dbReference>
<proteinExistence type="inferred from homology"/>
<accession>A0A6P4A0P6</accession>
<protein>
    <submittedName>
        <fullName evidence="3">Spermidine hydroxycinnamoyl transferase</fullName>
    </submittedName>
</protein>
<reference evidence="3" key="2">
    <citation type="submission" date="2025-08" db="UniProtKB">
        <authorList>
            <consortium name="RefSeq"/>
        </authorList>
    </citation>
    <scope>IDENTIFICATION</scope>
    <source>
        <tissue evidence="3">Seedling</tissue>
    </source>
</reference>
<evidence type="ECO:0000313" key="3">
    <source>
        <dbReference type="RefSeq" id="XP_015886341.3"/>
    </source>
</evidence>
<gene>
    <name evidence="3" type="primary">LOC107421562</name>
</gene>
<dbReference type="GeneID" id="107421562"/>
<organism evidence="2 3">
    <name type="scientific">Ziziphus jujuba</name>
    <name type="common">Chinese jujube</name>
    <name type="synonym">Ziziphus sativa</name>
    <dbReference type="NCBI Taxonomy" id="326968"/>
    <lineage>
        <taxon>Eukaryota</taxon>
        <taxon>Viridiplantae</taxon>
        <taxon>Streptophyta</taxon>
        <taxon>Embryophyta</taxon>
        <taxon>Tracheophyta</taxon>
        <taxon>Spermatophyta</taxon>
        <taxon>Magnoliopsida</taxon>
        <taxon>eudicotyledons</taxon>
        <taxon>Gunneridae</taxon>
        <taxon>Pentapetalae</taxon>
        <taxon>rosids</taxon>
        <taxon>fabids</taxon>
        <taxon>Rosales</taxon>
        <taxon>Rhamnaceae</taxon>
        <taxon>Paliureae</taxon>
        <taxon>Ziziphus</taxon>
    </lineage>
</organism>
<dbReference type="AlphaFoldDB" id="A0A6P4A0P6"/>
<dbReference type="InterPro" id="IPR023213">
    <property type="entry name" value="CAT-like_dom_sf"/>
</dbReference>
<dbReference type="Proteomes" id="UP001652623">
    <property type="component" value="Chromosome 1"/>
</dbReference>
<reference evidence="2" key="1">
    <citation type="submission" date="2025-05" db="UniProtKB">
        <authorList>
            <consortium name="RefSeq"/>
        </authorList>
    </citation>
    <scope>NUCLEOTIDE SEQUENCE [LARGE SCALE GENOMIC DNA]</scope>
</reference>
<dbReference type="SUPFAM" id="SSF52777">
    <property type="entry name" value="CoA-dependent acyltransferases"/>
    <property type="match status" value="1"/>
</dbReference>
<dbReference type="GO" id="GO:0016747">
    <property type="term" value="F:acyltransferase activity, transferring groups other than amino-acyl groups"/>
    <property type="evidence" value="ECO:0007669"/>
    <property type="project" value="TreeGrafter"/>
</dbReference>
<dbReference type="KEGG" id="zju:107421562"/>
<comment type="similarity">
    <text evidence="1">Belongs to the plant acyltransferase family.</text>
</comment>
<dbReference type="InterPro" id="IPR050317">
    <property type="entry name" value="Plant_Fungal_Acyltransferase"/>
</dbReference>
<dbReference type="RefSeq" id="XP_015886341.3">
    <property type="nucleotide sequence ID" value="XM_016030855.4"/>
</dbReference>
<evidence type="ECO:0000256" key="1">
    <source>
        <dbReference type="ARBA" id="ARBA00009861"/>
    </source>
</evidence>
<dbReference type="FunCoup" id="A0A6P4A0P6">
    <property type="interactions" value="116"/>
</dbReference>
<keyword evidence="2" id="KW-1185">Reference proteome</keyword>
<evidence type="ECO:0000313" key="2">
    <source>
        <dbReference type="Proteomes" id="UP001652623"/>
    </source>
</evidence>